<evidence type="ECO:0000256" key="4">
    <source>
        <dbReference type="ARBA" id="ARBA00022833"/>
    </source>
</evidence>
<dbReference type="GO" id="GO:0042791">
    <property type="term" value="P:5S class rRNA transcription by RNA polymerase III"/>
    <property type="evidence" value="ECO:0007669"/>
    <property type="project" value="EnsemblFungi"/>
</dbReference>
<accession>G0V9D4</accession>
<dbReference type="GeneID" id="96901560"/>
<dbReference type="FunCoup" id="G0V9D4">
    <property type="interactions" value="53"/>
</dbReference>
<reference key="2">
    <citation type="submission" date="2011-08" db="EMBL/GenBank/DDBJ databases">
        <title>Genome sequence of Naumovozyma castellii.</title>
        <authorList>
            <person name="Gordon J.L."/>
            <person name="Armisen D."/>
            <person name="Proux-Wera E."/>
            <person name="OhEigeartaigh S.S."/>
            <person name="Byrne K.P."/>
            <person name="Wolfe K.H."/>
        </authorList>
    </citation>
    <scope>NUCLEOTIDE SEQUENCE</scope>
    <source>
        <strain>Type strain:CBS 4309</strain>
    </source>
</reference>
<evidence type="ECO:0000256" key="1">
    <source>
        <dbReference type="ARBA" id="ARBA00022723"/>
    </source>
</evidence>
<feature type="region of interest" description="Disordered" evidence="7">
    <location>
        <begin position="406"/>
        <end position="433"/>
    </location>
</feature>
<name>G0V9D4_NAUCA</name>
<dbReference type="PROSITE" id="PS50157">
    <property type="entry name" value="ZINC_FINGER_C2H2_2"/>
    <property type="match status" value="6"/>
</dbReference>
<evidence type="ECO:0000256" key="6">
    <source>
        <dbReference type="PROSITE-ProRule" id="PRU00042"/>
    </source>
</evidence>
<dbReference type="GO" id="GO:0000978">
    <property type="term" value="F:RNA polymerase II cis-regulatory region sequence-specific DNA binding"/>
    <property type="evidence" value="ECO:0007669"/>
    <property type="project" value="TreeGrafter"/>
</dbReference>
<dbReference type="PROSITE" id="PS00028">
    <property type="entry name" value="ZINC_FINGER_C2H2_1"/>
    <property type="match status" value="7"/>
</dbReference>
<dbReference type="GO" id="GO:0001010">
    <property type="term" value="F:RNA polymerase II sequence-specific DNA-binding transcription factor recruiting activity"/>
    <property type="evidence" value="ECO:0007669"/>
    <property type="project" value="EnsemblFungi"/>
</dbReference>
<dbReference type="InParanoid" id="G0V9D4"/>
<evidence type="ECO:0000313" key="10">
    <source>
        <dbReference type="Proteomes" id="UP000001640"/>
    </source>
</evidence>
<dbReference type="EMBL" id="HE576752">
    <property type="protein sequence ID" value="CCC68085.1"/>
    <property type="molecule type" value="Genomic_DNA"/>
</dbReference>
<evidence type="ECO:0000256" key="2">
    <source>
        <dbReference type="ARBA" id="ARBA00022737"/>
    </source>
</evidence>
<dbReference type="AlphaFoldDB" id="G0V9D4"/>
<organism evidence="9 10">
    <name type="scientific">Naumovozyma castellii</name>
    <name type="common">Yeast</name>
    <name type="synonym">Saccharomyces castellii</name>
    <dbReference type="NCBI Taxonomy" id="27288"/>
    <lineage>
        <taxon>Eukaryota</taxon>
        <taxon>Fungi</taxon>
        <taxon>Dikarya</taxon>
        <taxon>Ascomycota</taxon>
        <taxon>Saccharomycotina</taxon>
        <taxon>Saccharomycetes</taxon>
        <taxon>Saccharomycetales</taxon>
        <taxon>Saccharomycetaceae</taxon>
        <taxon>Naumovozyma</taxon>
    </lineage>
</organism>
<dbReference type="KEGG" id="ncs:NCAS_0A15270"/>
<dbReference type="GO" id="GO:0001002">
    <property type="term" value="F:RNA polymerase III type 1 promoter sequence-specific DNA binding"/>
    <property type="evidence" value="ECO:0007669"/>
    <property type="project" value="EnsemblFungi"/>
</dbReference>
<dbReference type="PANTHER" id="PTHR23235">
    <property type="entry name" value="KRUEPPEL-LIKE TRANSCRIPTION FACTOR"/>
    <property type="match status" value="1"/>
</dbReference>
<dbReference type="Gene3D" id="3.30.160.60">
    <property type="entry name" value="Classic Zinc Finger"/>
    <property type="match status" value="5"/>
</dbReference>
<dbReference type="FunFam" id="3.30.160.60:FF:000446">
    <property type="entry name" value="Zinc finger protein"/>
    <property type="match status" value="1"/>
</dbReference>
<dbReference type="HOGENOM" id="CLU_044102_0_0_1"/>
<feature type="domain" description="C2H2-type" evidence="8">
    <location>
        <begin position="57"/>
        <end position="87"/>
    </location>
</feature>
<sequence>MSQTSNLGDHDSLDQWKDHLQTIPLERSNTSESLESLSSIDSSHSSISSTSSRPKNYFCDYSGCTKAFTRPSLLSEHQLTFHQGIKPFKCEQCDKQFSRKTHLERHLISHSDSKPFCCLHCGKGVTTRQQLKRHEVTHTKSFKCPYENCDEAYYKHPQLRSHILSFHLEKLTCKHCGKKFQRPYRLQNHIAKHHNPDVKTPYQCTFANCHRSFRTWTLYQSHVKMDHPKLKCSICDKLCVGENGLKMHMSVHDEDLVIKNWKCTICAEDADTFVSFPKKSELLNHYRDKHHEKDIPIDLLNSTNKHLNIDMDTNDNLVSFDSKDGYGMMTRSKRRKLNDIDSIRSEVNIQHYIEDGKSSMNLLLNTVGRKFRCPFLNCSRTFKLEERYKKHIEKHKIHQLKMKILEEKTEVENSDESQEKKDAETRKMEDDRN</sequence>
<protein>
    <recommendedName>
        <fullName evidence="8">C2H2-type domain-containing protein</fullName>
    </recommendedName>
</protein>
<keyword evidence="4" id="KW-0862">Zinc</keyword>
<keyword evidence="2" id="KW-0677">Repeat</keyword>
<feature type="domain" description="C2H2-type" evidence="8">
    <location>
        <begin position="202"/>
        <end position="232"/>
    </location>
</feature>
<feature type="domain" description="C2H2-type" evidence="8">
    <location>
        <begin position="371"/>
        <end position="395"/>
    </location>
</feature>
<feature type="domain" description="C2H2-type" evidence="8">
    <location>
        <begin position="88"/>
        <end position="115"/>
    </location>
</feature>
<keyword evidence="5" id="KW-0539">Nucleus</keyword>
<feature type="domain" description="C2H2-type" evidence="8">
    <location>
        <begin position="171"/>
        <end position="198"/>
    </location>
</feature>
<evidence type="ECO:0000259" key="8">
    <source>
        <dbReference type="PROSITE" id="PS50157"/>
    </source>
</evidence>
<dbReference type="GO" id="GO:0008270">
    <property type="term" value="F:zinc ion binding"/>
    <property type="evidence" value="ECO:0007669"/>
    <property type="project" value="UniProtKB-KW"/>
</dbReference>
<dbReference type="FunFam" id="3.30.160.60:FF:000448">
    <property type="entry name" value="RE1-silencing transcription factor A"/>
    <property type="match status" value="1"/>
</dbReference>
<dbReference type="STRING" id="1064592.G0V9D4"/>
<evidence type="ECO:0000256" key="7">
    <source>
        <dbReference type="SAM" id="MobiDB-lite"/>
    </source>
</evidence>
<dbReference type="RefSeq" id="XP_003674463.1">
    <property type="nucleotide sequence ID" value="XM_003674415.1"/>
</dbReference>
<dbReference type="Pfam" id="PF13894">
    <property type="entry name" value="zf-C2H2_4"/>
    <property type="match status" value="1"/>
</dbReference>
<keyword evidence="3 6" id="KW-0863">Zinc-finger</keyword>
<gene>
    <name evidence="9" type="primary">NCAS0A15270</name>
    <name evidence="9" type="ordered locus">NCAS_0A15270</name>
</gene>
<dbReference type="GO" id="GO:0000981">
    <property type="term" value="F:DNA-binding transcription factor activity, RNA polymerase II-specific"/>
    <property type="evidence" value="ECO:0007669"/>
    <property type="project" value="TreeGrafter"/>
</dbReference>
<dbReference type="InterPro" id="IPR013087">
    <property type="entry name" value="Znf_C2H2_type"/>
</dbReference>
<dbReference type="Pfam" id="PF00096">
    <property type="entry name" value="zf-C2H2"/>
    <property type="match status" value="3"/>
</dbReference>
<feature type="domain" description="C2H2-type" evidence="8">
    <location>
        <begin position="116"/>
        <end position="143"/>
    </location>
</feature>
<evidence type="ECO:0000256" key="3">
    <source>
        <dbReference type="ARBA" id="ARBA00022771"/>
    </source>
</evidence>
<dbReference type="SMART" id="SM00355">
    <property type="entry name" value="ZnF_C2H2"/>
    <property type="match status" value="9"/>
</dbReference>
<evidence type="ECO:0000256" key="5">
    <source>
        <dbReference type="ARBA" id="ARBA00023242"/>
    </source>
</evidence>
<dbReference type="OMA" id="SFYKHPQ"/>
<dbReference type="SUPFAM" id="SSF57667">
    <property type="entry name" value="beta-beta-alpha zinc fingers"/>
    <property type="match status" value="3"/>
</dbReference>
<proteinExistence type="predicted"/>
<reference evidence="9 10" key="1">
    <citation type="journal article" date="2011" name="Proc. Natl. Acad. Sci. U.S.A.">
        <title>Evolutionary erosion of yeast sex chromosomes by mating-type switching accidents.</title>
        <authorList>
            <person name="Gordon J.L."/>
            <person name="Armisen D."/>
            <person name="Proux-Wera E."/>
            <person name="Oheigeartaigh S.S."/>
            <person name="Byrne K.P."/>
            <person name="Wolfe K.H."/>
        </authorList>
    </citation>
    <scope>NUCLEOTIDE SEQUENCE [LARGE SCALE GENOMIC DNA]</scope>
    <source>
        <strain evidence="10">ATCC 76901 / BCRC 22586 / CBS 4309 / NBRC 1992 / NRRL Y-12630</strain>
    </source>
</reference>
<keyword evidence="10" id="KW-1185">Reference proteome</keyword>
<evidence type="ECO:0000313" key="9">
    <source>
        <dbReference type="EMBL" id="CCC68085.1"/>
    </source>
</evidence>
<dbReference type="PANTHER" id="PTHR23235:SF142">
    <property type="entry name" value="ZINC FINGER PROTEIN 384"/>
    <property type="match status" value="1"/>
</dbReference>
<keyword evidence="1" id="KW-0479">Metal-binding</keyword>
<dbReference type="OrthoDB" id="4748970at2759"/>
<dbReference type="Proteomes" id="UP000001640">
    <property type="component" value="Chromosome 1"/>
</dbReference>
<dbReference type="eggNOG" id="KOG1721">
    <property type="taxonomic scope" value="Eukaryota"/>
</dbReference>
<dbReference type="InterPro" id="IPR036236">
    <property type="entry name" value="Znf_C2H2_sf"/>
</dbReference>